<feature type="domain" description="SpoVT-AbrB" evidence="8">
    <location>
        <begin position="5"/>
        <end position="52"/>
    </location>
</feature>
<keyword evidence="2 7" id="KW-0963">Cytoplasm</keyword>
<dbReference type="GO" id="GO:0005737">
    <property type="term" value="C:cytoplasm"/>
    <property type="evidence" value="ECO:0007669"/>
    <property type="project" value="UniProtKB-UniRule"/>
</dbReference>
<evidence type="ECO:0000313" key="10">
    <source>
        <dbReference type="Proteomes" id="UP001212189"/>
    </source>
</evidence>
<dbReference type="PROSITE" id="PS51740">
    <property type="entry name" value="SPOVT_ABRB"/>
    <property type="match status" value="2"/>
</dbReference>
<evidence type="ECO:0000256" key="3">
    <source>
        <dbReference type="ARBA" id="ARBA00022737"/>
    </source>
</evidence>
<dbReference type="CDD" id="cd16321">
    <property type="entry name" value="MraZ_C"/>
    <property type="match status" value="1"/>
</dbReference>
<proteinExistence type="inferred from homology"/>
<keyword evidence="5 7" id="KW-0238">DNA-binding</keyword>
<evidence type="ECO:0000256" key="1">
    <source>
        <dbReference type="ARBA" id="ARBA00013860"/>
    </source>
</evidence>
<comment type="subunit">
    <text evidence="7">Forms oligomers.</text>
</comment>
<keyword evidence="10" id="KW-1185">Reference proteome</keyword>
<dbReference type="InterPro" id="IPR035644">
    <property type="entry name" value="MraZ_C"/>
</dbReference>
<dbReference type="CDD" id="cd16320">
    <property type="entry name" value="MraZ_N"/>
    <property type="match status" value="1"/>
</dbReference>
<reference evidence="9 10" key="1">
    <citation type="submission" date="2022-12" db="EMBL/GenBank/DDBJ databases">
        <title>Coexistence and Characterization of a Novel Tigecycline Resistance gene tet(X) variant and blaNDM-1 in a Pseudomonas caeni Isolate of Chicken Origin.</title>
        <authorList>
            <person name="Lu X."/>
            <person name="Zhang L."/>
            <person name="Li R."/>
            <person name="Wang Z."/>
        </authorList>
    </citation>
    <scope>NUCLEOTIDE SEQUENCE [LARGE SCALE GENOMIC DNA]</scope>
    <source>
        <strain evidence="9 10">CE14</strain>
    </source>
</reference>
<organism evidence="9 10">
    <name type="scientific">Denitrificimonas caeni</name>
    <dbReference type="NCBI Taxonomy" id="521720"/>
    <lineage>
        <taxon>Bacteria</taxon>
        <taxon>Pseudomonadati</taxon>
        <taxon>Pseudomonadota</taxon>
        <taxon>Gammaproteobacteria</taxon>
        <taxon>Pseudomonadales</taxon>
        <taxon>Pseudomonadaceae</taxon>
        <taxon>Denitrificimonas</taxon>
    </lineage>
</organism>
<dbReference type="GO" id="GO:0000976">
    <property type="term" value="F:transcription cis-regulatory region binding"/>
    <property type="evidence" value="ECO:0007669"/>
    <property type="project" value="TreeGrafter"/>
</dbReference>
<dbReference type="GO" id="GO:0009295">
    <property type="term" value="C:nucleoid"/>
    <property type="evidence" value="ECO:0007669"/>
    <property type="project" value="UniProtKB-SubCell"/>
</dbReference>
<dbReference type="PANTHER" id="PTHR34701:SF1">
    <property type="entry name" value="TRANSCRIPTIONAL REGULATOR MRAZ"/>
    <property type="match status" value="1"/>
</dbReference>
<dbReference type="Gene3D" id="3.40.1550.20">
    <property type="entry name" value="Transcriptional regulator MraZ domain"/>
    <property type="match status" value="1"/>
</dbReference>
<dbReference type="GO" id="GO:0003700">
    <property type="term" value="F:DNA-binding transcription factor activity"/>
    <property type="evidence" value="ECO:0007669"/>
    <property type="project" value="UniProtKB-UniRule"/>
</dbReference>
<evidence type="ECO:0000256" key="7">
    <source>
        <dbReference type="HAMAP-Rule" id="MF_01008"/>
    </source>
</evidence>
<evidence type="ECO:0000256" key="2">
    <source>
        <dbReference type="ARBA" id="ARBA00022490"/>
    </source>
</evidence>
<dbReference type="InterPro" id="IPR003444">
    <property type="entry name" value="MraZ"/>
</dbReference>
<dbReference type="InterPro" id="IPR038619">
    <property type="entry name" value="MraZ_sf"/>
</dbReference>
<dbReference type="SUPFAM" id="SSF89447">
    <property type="entry name" value="AbrB/MazE/MraZ-like"/>
    <property type="match status" value="1"/>
</dbReference>
<dbReference type="GO" id="GO:2000143">
    <property type="term" value="P:negative regulation of DNA-templated transcription initiation"/>
    <property type="evidence" value="ECO:0007669"/>
    <property type="project" value="TreeGrafter"/>
</dbReference>
<dbReference type="InterPro" id="IPR037914">
    <property type="entry name" value="SpoVT-AbrB_sf"/>
</dbReference>
<evidence type="ECO:0000256" key="4">
    <source>
        <dbReference type="ARBA" id="ARBA00023015"/>
    </source>
</evidence>
<dbReference type="HAMAP" id="MF_01008">
    <property type="entry name" value="MraZ"/>
    <property type="match status" value="1"/>
</dbReference>
<dbReference type="EMBL" id="CP114976">
    <property type="protein sequence ID" value="WBE25236.1"/>
    <property type="molecule type" value="Genomic_DNA"/>
</dbReference>
<protein>
    <recommendedName>
        <fullName evidence="1 7">Transcriptional regulator MraZ</fullName>
    </recommendedName>
</protein>
<accession>A0AAE9VN84</accession>
<dbReference type="PANTHER" id="PTHR34701">
    <property type="entry name" value="TRANSCRIPTIONAL REGULATOR MRAZ"/>
    <property type="match status" value="1"/>
</dbReference>
<dbReference type="RefSeq" id="WP_269818181.1">
    <property type="nucleotide sequence ID" value="NZ_CP114976.1"/>
</dbReference>
<sequence>MFRGSSAINLDAKGRLAMPSRYREELIERCEGQLVITIDLADPCLCIYPLPDWERIEAQLSQMPSLRPETRQLNRLLIGSAVDLELDSSGRLLIPARLREQAGLAKQVMLVGQLNKFQLWDEKKWNDLLSADLEDIKNPDHLPEELMNLVL</sequence>
<comment type="similarity">
    <text evidence="7">Belongs to the MraZ family.</text>
</comment>
<keyword evidence="6 7" id="KW-0804">Transcription</keyword>
<feature type="domain" description="SpoVT-AbrB" evidence="8">
    <location>
        <begin position="81"/>
        <end position="124"/>
    </location>
</feature>
<dbReference type="NCBIfam" id="TIGR00242">
    <property type="entry name" value="division/cell wall cluster transcriptional repressor MraZ"/>
    <property type="match status" value="1"/>
</dbReference>
<evidence type="ECO:0000313" key="9">
    <source>
        <dbReference type="EMBL" id="WBE25236.1"/>
    </source>
</evidence>
<evidence type="ECO:0000256" key="5">
    <source>
        <dbReference type="ARBA" id="ARBA00023125"/>
    </source>
</evidence>
<comment type="subcellular location">
    <subcellularLocation>
        <location evidence="7">Cytoplasm</location>
        <location evidence="7">Nucleoid</location>
    </subcellularLocation>
</comment>
<name>A0AAE9VN84_9GAMM</name>
<keyword evidence="4 7" id="KW-0805">Transcription regulation</keyword>
<evidence type="ECO:0000256" key="6">
    <source>
        <dbReference type="ARBA" id="ARBA00023163"/>
    </source>
</evidence>
<keyword evidence="3" id="KW-0677">Repeat</keyword>
<dbReference type="InterPro" id="IPR035642">
    <property type="entry name" value="MraZ_N"/>
</dbReference>
<dbReference type="InterPro" id="IPR007159">
    <property type="entry name" value="SpoVT-AbrB_dom"/>
</dbReference>
<evidence type="ECO:0000259" key="8">
    <source>
        <dbReference type="PROSITE" id="PS51740"/>
    </source>
</evidence>
<dbReference type="Proteomes" id="UP001212189">
    <property type="component" value="Chromosome"/>
</dbReference>
<dbReference type="InterPro" id="IPR020603">
    <property type="entry name" value="MraZ_dom"/>
</dbReference>
<dbReference type="AlphaFoldDB" id="A0AAE9VN84"/>
<gene>
    <name evidence="7 9" type="primary">mraZ</name>
    <name evidence="9" type="ORF">O6P33_12965</name>
</gene>
<dbReference type="KEGG" id="dce:O6P33_12965"/>
<dbReference type="Pfam" id="PF02381">
    <property type="entry name" value="MraZ"/>
    <property type="match status" value="2"/>
</dbReference>